<name>A0ABQ5YHJ4_9NEIS</name>
<reference evidence="3" key="1">
    <citation type="journal article" date="2019" name="Int. J. Syst. Evol. Microbiol.">
        <title>The Global Catalogue of Microorganisms (GCM) 10K type strain sequencing project: providing services to taxonomists for standard genome sequencing and annotation.</title>
        <authorList>
            <consortium name="The Broad Institute Genomics Platform"/>
            <consortium name="The Broad Institute Genome Sequencing Center for Infectious Disease"/>
            <person name="Wu L."/>
            <person name="Ma J."/>
        </authorList>
    </citation>
    <scope>NUCLEOTIDE SEQUENCE [LARGE SCALE GENOMIC DNA]</scope>
    <source>
        <strain evidence="3">NBRC 110044</strain>
    </source>
</reference>
<keyword evidence="1" id="KW-0732">Signal</keyword>
<keyword evidence="3" id="KW-1185">Reference proteome</keyword>
<feature type="signal peptide" evidence="1">
    <location>
        <begin position="1"/>
        <end position="24"/>
    </location>
</feature>
<comment type="caution">
    <text evidence="2">The sequence shown here is derived from an EMBL/GenBank/DDBJ whole genome shotgun (WGS) entry which is preliminary data.</text>
</comment>
<sequence>MHRYQWHHYVRHSLVCLLSCLALAATDPLFSAGTLTWRDAGVPPTFSSTVAIGKAADYLGIPIDLPTVDTRFVQVTDSTPNGNIKTTIYSAWKIDVYNVTLNNPQGPSTSVSVSLFIHGKDVDGAMGLAGAYILASPPTASSRDALNAQSKALMQAAARDGWNLSRPADVSGDSNGGLTRLLTSLWADSGIEPGSRGLWFIKPLSAEPALPMQASTRKPLLPKSARYWIAQIMATPQGSMRTPALPKGITGTPASFPLTGRISLYDESRRAWVRSISIQ</sequence>
<dbReference type="EMBL" id="BSOG01000002">
    <property type="protein sequence ID" value="GLR13414.1"/>
    <property type="molecule type" value="Genomic_DNA"/>
</dbReference>
<accession>A0ABQ5YHJ4</accession>
<proteinExistence type="predicted"/>
<organism evidence="2 3">
    <name type="scientific">Chitinimonas prasina</name>
    <dbReference type="NCBI Taxonomy" id="1434937"/>
    <lineage>
        <taxon>Bacteria</taxon>
        <taxon>Pseudomonadati</taxon>
        <taxon>Pseudomonadota</taxon>
        <taxon>Betaproteobacteria</taxon>
        <taxon>Neisseriales</taxon>
        <taxon>Chitinibacteraceae</taxon>
        <taxon>Chitinimonas</taxon>
    </lineage>
</organism>
<protein>
    <submittedName>
        <fullName evidence="2">Uncharacterized protein</fullName>
    </submittedName>
</protein>
<feature type="chain" id="PRO_5046182749" evidence="1">
    <location>
        <begin position="25"/>
        <end position="279"/>
    </location>
</feature>
<evidence type="ECO:0000313" key="3">
    <source>
        <dbReference type="Proteomes" id="UP001156706"/>
    </source>
</evidence>
<dbReference type="RefSeq" id="WP_284196516.1">
    <property type="nucleotide sequence ID" value="NZ_BSOG01000002.1"/>
</dbReference>
<dbReference type="Proteomes" id="UP001156706">
    <property type="component" value="Unassembled WGS sequence"/>
</dbReference>
<gene>
    <name evidence="2" type="ORF">GCM10007907_22040</name>
</gene>
<evidence type="ECO:0000313" key="2">
    <source>
        <dbReference type="EMBL" id="GLR13414.1"/>
    </source>
</evidence>
<evidence type="ECO:0000256" key="1">
    <source>
        <dbReference type="SAM" id="SignalP"/>
    </source>
</evidence>